<sequence length="192" mass="21796">MSTEYIAIYERKLISRGDLETIVAETKALGDAIEPYVFEFESCKRIDLNWHGDAQSVIESLPLPVASTPNKRGRPKLGVTAREVTLLPKHWDWLASQRGGASVTLRRLVDHAMKNATVDERIQQKQNQLYGLMTVFADETGFEEASRALYRNSRVNFEAAIATWPSEMKPLLLEKFERINQLHQGSIPSETH</sequence>
<evidence type="ECO:0008006" key="3">
    <source>
        <dbReference type="Google" id="ProtNLM"/>
    </source>
</evidence>
<dbReference type="RefSeq" id="WP_087462608.1">
    <property type="nucleotide sequence ID" value="NZ_CP021425.1"/>
</dbReference>
<dbReference type="OrthoDB" id="282960at2"/>
<dbReference type="Pfam" id="PF09998">
    <property type="entry name" value="DUF2239"/>
    <property type="match status" value="1"/>
</dbReference>
<protein>
    <recommendedName>
        <fullName evidence="3">DUF2239 family protein</fullName>
    </recommendedName>
</protein>
<keyword evidence="2" id="KW-1185">Reference proteome</keyword>
<proteinExistence type="predicted"/>
<name>A0A1Y0IEC9_9GAMM</name>
<dbReference type="InterPro" id="IPR018715">
    <property type="entry name" value="DUF2239"/>
</dbReference>
<gene>
    <name evidence="1" type="ORF">OLMES_3722</name>
</gene>
<accession>A0A1Y0IEC9</accession>
<dbReference type="KEGG" id="ome:OLMES_3722"/>
<dbReference type="AlphaFoldDB" id="A0A1Y0IEC9"/>
<dbReference type="Proteomes" id="UP000196027">
    <property type="component" value="Chromosome"/>
</dbReference>
<evidence type="ECO:0000313" key="1">
    <source>
        <dbReference type="EMBL" id="ARU57743.1"/>
    </source>
</evidence>
<organism evidence="1 2">
    <name type="scientific">Oleiphilus messinensis</name>
    <dbReference type="NCBI Taxonomy" id="141451"/>
    <lineage>
        <taxon>Bacteria</taxon>
        <taxon>Pseudomonadati</taxon>
        <taxon>Pseudomonadota</taxon>
        <taxon>Gammaproteobacteria</taxon>
        <taxon>Oceanospirillales</taxon>
        <taxon>Oleiphilaceae</taxon>
        <taxon>Oleiphilus</taxon>
    </lineage>
</organism>
<dbReference type="EMBL" id="CP021425">
    <property type="protein sequence ID" value="ARU57743.1"/>
    <property type="molecule type" value="Genomic_DNA"/>
</dbReference>
<evidence type="ECO:0000313" key="2">
    <source>
        <dbReference type="Proteomes" id="UP000196027"/>
    </source>
</evidence>
<reference evidence="1 2" key="1">
    <citation type="submission" date="2017-05" db="EMBL/GenBank/DDBJ databases">
        <title>Genomic insights into alkan degradation activity of Oleiphilus messinensis.</title>
        <authorList>
            <person name="Kozyavkin S.A."/>
            <person name="Slesarev A.I."/>
            <person name="Golyshin P.N."/>
            <person name="Korzhenkov A."/>
            <person name="Golyshina O.N."/>
            <person name="Toshchakov S.V."/>
        </authorList>
    </citation>
    <scope>NUCLEOTIDE SEQUENCE [LARGE SCALE GENOMIC DNA]</scope>
    <source>
        <strain evidence="1 2">ME102</strain>
    </source>
</reference>